<dbReference type="Proteomes" id="UP000292781">
    <property type="component" value="Unassembled WGS sequence"/>
</dbReference>
<dbReference type="EMBL" id="SJFN01000007">
    <property type="protein sequence ID" value="TBW39539.1"/>
    <property type="molecule type" value="Genomic_DNA"/>
</dbReference>
<name>A0A4Q9VTW2_9HYPH</name>
<sequence length="141" mass="15114">MTPLPELVEFAHTQFLGRGLAAEEVDGIVALLGSRAELLAALILREGALDGEPALADRLAEIARRGHTAASTPRRRRGDAVGARERARAVADALAAVLAAEAEHARLTNTLHDAMTRLTGDRDEQGASLGYHWFVGRESDR</sequence>
<gene>
    <name evidence="1" type="ORF">EYW49_06635</name>
</gene>
<evidence type="ECO:0000313" key="2">
    <source>
        <dbReference type="Proteomes" id="UP000292781"/>
    </source>
</evidence>
<protein>
    <submittedName>
        <fullName evidence="1">Uncharacterized protein</fullName>
    </submittedName>
</protein>
<reference evidence="1 2" key="1">
    <citation type="submission" date="2019-02" db="EMBL/GenBank/DDBJ databases">
        <title>Siculibacillus lacustris gen. nov., sp. nov., a new rosette-forming bacterium isolated from a freshwater crater lake (Lake St. Ana, Romania).</title>
        <authorList>
            <person name="Felfoldi T."/>
            <person name="Marton Z."/>
            <person name="Szabo A."/>
            <person name="Mentes A."/>
            <person name="Boka K."/>
            <person name="Marialigeti K."/>
            <person name="Mathe I."/>
            <person name="Koncz M."/>
            <person name="Schumann P."/>
            <person name="Toth E."/>
        </authorList>
    </citation>
    <scope>NUCLEOTIDE SEQUENCE [LARGE SCALE GENOMIC DNA]</scope>
    <source>
        <strain evidence="1 2">SA-279</strain>
    </source>
</reference>
<accession>A0A4Q9VTW2</accession>
<proteinExistence type="predicted"/>
<dbReference type="AlphaFoldDB" id="A0A4Q9VTW2"/>
<organism evidence="1 2">
    <name type="scientific">Siculibacillus lacustris</name>
    <dbReference type="NCBI Taxonomy" id="1549641"/>
    <lineage>
        <taxon>Bacteria</taxon>
        <taxon>Pseudomonadati</taxon>
        <taxon>Pseudomonadota</taxon>
        <taxon>Alphaproteobacteria</taxon>
        <taxon>Hyphomicrobiales</taxon>
        <taxon>Ancalomicrobiaceae</taxon>
        <taxon>Siculibacillus</taxon>
    </lineage>
</organism>
<comment type="caution">
    <text evidence="1">The sequence shown here is derived from an EMBL/GenBank/DDBJ whole genome shotgun (WGS) entry which is preliminary data.</text>
</comment>
<evidence type="ECO:0000313" key="1">
    <source>
        <dbReference type="EMBL" id="TBW39539.1"/>
    </source>
</evidence>
<keyword evidence="2" id="KW-1185">Reference proteome</keyword>
<dbReference type="RefSeq" id="WP_131307456.1">
    <property type="nucleotide sequence ID" value="NZ_SJFN01000007.1"/>
</dbReference>